<dbReference type="SUPFAM" id="SSF51735">
    <property type="entry name" value="NAD(P)-binding Rossmann-fold domains"/>
    <property type="match status" value="2"/>
</dbReference>
<dbReference type="InterPro" id="IPR003869">
    <property type="entry name" value="Polysac_CapD-like"/>
</dbReference>
<feature type="domain" description="Polysaccharide biosynthesis protein CapD-like" evidence="2">
    <location>
        <begin position="162"/>
        <end position="442"/>
    </location>
</feature>
<keyword evidence="4" id="KW-1185">Reference proteome</keyword>
<dbReference type="PANTHER" id="PTHR43318:SF1">
    <property type="entry name" value="POLYSACCHARIDE BIOSYNTHESIS PROTEIN EPSC-RELATED"/>
    <property type="match status" value="1"/>
</dbReference>
<dbReference type="EMBL" id="AJAN01000031">
    <property type="protein sequence ID" value="EOH87156.1"/>
    <property type="molecule type" value="Genomic_DNA"/>
</dbReference>
<evidence type="ECO:0000313" key="4">
    <source>
        <dbReference type="Proteomes" id="UP000013866"/>
    </source>
</evidence>
<comment type="similarity">
    <text evidence="1">Belongs to the polysaccharide synthase family.</text>
</comment>
<comment type="caution">
    <text evidence="3">The sequence shown here is derived from an EMBL/GenBank/DDBJ whole genome shotgun (WGS) entry which is preliminary data.</text>
</comment>
<dbReference type="InterPro" id="IPR036291">
    <property type="entry name" value="NAD(P)-bd_dom_sf"/>
</dbReference>
<sequence length="490" mass="55706">MIVEVKKINMWGTQGLNQGKKIVVLGGGEAGQMFLYHFKKYRKNEGQIIGFFDDNINEIKIEGEEIPYLGKLANFKDTLPFLKVDRIILSIPSMNHKKKQMIIDVCAELEIETFTLPDIHTILTKGTNPLTERPISYADLLDRQEKKMDVKKMSRFFKGKTILISGVGGSIGSEIVRQINRCGPSRLILLGHGENSIFNIHKEIQSLSNCQVFPVIADIKDKERLLEVFEKYQPDIVYHAAAHKHVPLMEENIREAIKNNILGTKNIAEASEETGVKKFILVSTDKTVHPTSVMGMTKKIAEWIVQAKNTDFSSTIFSVVRFGNVLGSRGSAIPLFWKQITYGQEITITHPEMERYFMTIPEASQLVIEASFLANGGEIFVLKMGEPQKITDVVKKLIRLAGIQPENMKITYTGLRPGEKLQESLFEEQEQTQLVEKDNFYVGKASIPTDIKQIDEWIDKSQLLDEIKLKDYLKQFINHGTGERKNYVRN</sequence>
<evidence type="ECO:0000256" key="1">
    <source>
        <dbReference type="ARBA" id="ARBA00007430"/>
    </source>
</evidence>
<dbReference type="RefSeq" id="WP_010752247.1">
    <property type="nucleotide sequence ID" value="NZ_KB946287.1"/>
</dbReference>
<reference evidence="3 4" key="1">
    <citation type="submission" date="2013-02" db="EMBL/GenBank/DDBJ databases">
        <title>The Genome Sequence of Enterococcus villorum ATCC_700913.</title>
        <authorList>
            <consortium name="The Broad Institute Genome Sequencing Platform"/>
            <consortium name="The Broad Institute Genome Sequencing Center for Infectious Disease"/>
            <person name="Earl A.M."/>
            <person name="Gilmore M.S."/>
            <person name="Lebreton F."/>
            <person name="Walker B."/>
            <person name="Young S.K."/>
            <person name="Zeng Q."/>
            <person name="Gargeya S."/>
            <person name="Fitzgerald M."/>
            <person name="Haas B."/>
            <person name="Abouelleil A."/>
            <person name="Alvarado L."/>
            <person name="Arachchi H.M."/>
            <person name="Berlin A.M."/>
            <person name="Chapman S.B."/>
            <person name="Dewar J."/>
            <person name="Goldberg J."/>
            <person name="Griggs A."/>
            <person name="Gujja S."/>
            <person name="Hansen M."/>
            <person name="Howarth C."/>
            <person name="Imamovic A."/>
            <person name="Larimer J."/>
            <person name="McCowan C."/>
            <person name="Murphy C."/>
            <person name="Neiman D."/>
            <person name="Pearson M."/>
            <person name="Priest M."/>
            <person name="Roberts A."/>
            <person name="Saif S."/>
            <person name="Shea T."/>
            <person name="Sisk P."/>
            <person name="Sykes S."/>
            <person name="Wortman J."/>
            <person name="Nusbaum C."/>
            <person name="Birren B."/>
        </authorList>
    </citation>
    <scope>NUCLEOTIDE SEQUENCE [LARGE SCALE GENOMIC DNA]</scope>
    <source>
        <strain evidence="3 4">ATCC 700913</strain>
    </source>
</reference>
<proteinExistence type="inferred from homology"/>
<dbReference type="PANTHER" id="PTHR43318">
    <property type="entry name" value="UDP-N-ACETYLGLUCOSAMINE 4,6-DEHYDRATASE"/>
    <property type="match status" value="1"/>
</dbReference>
<dbReference type="InterPro" id="IPR051203">
    <property type="entry name" value="Polysaccharide_Synthase-Rel"/>
</dbReference>
<accession>A0ABN0KE43</accession>
<dbReference type="Gene3D" id="3.40.50.720">
    <property type="entry name" value="NAD(P)-binding Rossmann-like Domain"/>
    <property type="match status" value="2"/>
</dbReference>
<dbReference type="CDD" id="cd05237">
    <property type="entry name" value="UDP_invert_4-6DH_SDR_e"/>
    <property type="match status" value="1"/>
</dbReference>
<evidence type="ECO:0000313" key="3">
    <source>
        <dbReference type="EMBL" id="EOH87156.1"/>
    </source>
</evidence>
<dbReference type="Proteomes" id="UP000013866">
    <property type="component" value="Unassembled WGS sequence"/>
</dbReference>
<organism evidence="3 4">
    <name type="scientific">Enterococcus villorum ATCC 700913</name>
    <dbReference type="NCBI Taxonomy" id="1158604"/>
    <lineage>
        <taxon>Bacteria</taxon>
        <taxon>Bacillati</taxon>
        <taxon>Bacillota</taxon>
        <taxon>Bacilli</taxon>
        <taxon>Lactobacillales</taxon>
        <taxon>Enterococcaceae</taxon>
        <taxon>Enterococcus</taxon>
    </lineage>
</organism>
<gene>
    <name evidence="3" type="ORF">UAO_02393</name>
</gene>
<protein>
    <recommendedName>
        <fullName evidence="2">Polysaccharide biosynthesis protein CapD-like domain-containing protein</fullName>
    </recommendedName>
</protein>
<evidence type="ECO:0000259" key="2">
    <source>
        <dbReference type="Pfam" id="PF02719"/>
    </source>
</evidence>
<name>A0ABN0KE43_9ENTE</name>
<dbReference type="Pfam" id="PF02719">
    <property type="entry name" value="Polysacc_synt_2"/>
    <property type="match status" value="1"/>
</dbReference>